<keyword evidence="6" id="KW-0460">Magnesium</keyword>
<name>A0A4R2S4B7_9BACL</name>
<gene>
    <name evidence="8" type="ORF">EDD57_10164</name>
</gene>
<proteinExistence type="inferred from homology"/>
<dbReference type="Pfam" id="PF04029">
    <property type="entry name" value="2-ph_phosp"/>
    <property type="match status" value="1"/>
</dbReference>
<dbReference type="EMBL" id="SLXV01000001">
    <property type="protein sequence ID" value="TCP70622.1"/>
    <property type="molecule type" value="Genomic_DNA"/>
</dbReference>
<dbReference type="InterPro" id="IPR005238">
    <property type="entry name" value="ComB-like"/>
</dbReference>
<dbReference type="AlphaFoldDB" id="A0A4R2S4B7"/>
<comment type="catalytic activity">
    <reaction evidence="7">
        <text>(2R)-O-phospho-3-sulfolactate + H2O = (2R)-3-sulfolactate + phosphate</text>
        <dbReference type="Rhea" id="RHEA:23416"/>
        <dbReference type="ChEBI" id="CHEBI:15377"/>
        <dbReference type="ChEBI" id="CHEBI:15597"/>
        <dbReference type="ChEBI" id="CHEBI:43474"/>
        <dbReference type="ChEBI" id="CHEBI:58738"/>
        <dbReference type="EC" id="3.1.3.71"/>
    </reaction>
</comment>
<evidence type="ECO:0000313" key="8">
    <source>
        <dbReference type="EMBL" id="TCP70622.1"/>
    </source>
</evidence>
<dbReference type="PANTHER" id="PTHR37311">
    <property type="entry name" value="2-PHOSPHOSULFOLACTATE PHOSPHATASE-RELATED"/>
    <property type="match status" value="1"/>
</dbReference>
<evidence type="ECO:0000313" key="9">
    <source>
        <dbReference type="Proteomes" id="UP000294746"/>
    </source>
</evidence>
<dbReference type="InterPro" id="IPR036702">
    <property type="entry name" value="ComB-like_sf"/>
</dbReference>
<evidence type="ECO:0000256" key="1">
    <source>
        <dbReference type="ARBA" id="ARBA00001946"/>
    </source>
</evidence>
<dbReference type="GO" id="GO:0050532">
    <property type="term" value="F:2-phosphosulfolactate phosphatase activity"/>
    <property type="evidence" value="ECO:0007669"/>
    <property type="project" value="UniProtKB-EC"/>
</dbReference>
<dbReference type="Gene3D" id="3.90.1560.10">
    <property type="entry name" value="ComB-like"/>
    <property type="match status" value="1"/>
</dbReference>
<protein>
    <recommendedName>
        <fullName evidence="4">Probable 2-phosphosulfolactate phosphatase</fullName>
        <ecNumber evidence="3">3.1.3.71</ecNumber>
    </recommendedName>
</protein>
<dbReference type="GO" id="GO:0050545">
    <property type="term" value="F:sulfopyruvate decarboxylase activity"/>
    <property type="evidence" value="ECO:0007669"/>
    <property type="project" value="TreeGrafter"/>
</dbReference>
<dbReference type="PANTHER" id="PTHR37311:SF1">
    <property type="entry name" value="2-PHOSPHOSULFOLACTATE PHOSPHATASE-RELATED"/>
    <property type="match status" value="1"/>
</dbReference>
<keyword evidence="9" id="KW-1185">Reference proteome</keyword>
<dbReference type="SUPFAM" id="SSF142823">
    <property type="entry name" value="ComB-like"/>
    <property type="match status" value="1"/>
</dbReference>
<comment type="similarity">
    <text evidence="2">Belongs to the ComB family.</text>
</comment>
<evidence type="ECO:0000256" key="2">
    <source>
        <dbReference type="ARBA" id="ARBA00009997"/>
    </source>
</evidence>
<dbReference type="Proteomes" id="UP000294746">
    <property type="component" value="Unassembled WGS sequence"/>
</dbReference>
<evidence type="ECO:0000256" key="3">
    <source>
        <dbReference type="ARBA" id="ARBA00012953"/>
    </source>
</evidence>
<organism evidence="8 9">
    <name type="scientific">Baia soyae</name>
    <dbReference type="NCBI Taxonomy" id="1544746"/>
    <lineage>
        <taxon>Bacteria</taxon>
        <taxon>Bacillati</taxon>
        <taxon>Bacillota</taxon>
        <taxon>Bacilli</taxon>
        <taxon>Bacillales</taxon>
        <taxon>Thermoactinomycetaceae</taxon>
        <taxon>Baia</taxon>
    </lineage>
</organism>
<dbReference type="OrthoDB" id="4913at2"/>
<reference evidence="8 9" key="1">
    <citation type="submission" date="2019-03" db="EMBL/GenBank/DDBJ databases">
        <title>Genomic Encyclopedia of Type Strains, Phase IV (KMG-IV): sequencing the most valuable type-strain genomes for metagenomic binning, comparative biology and taxonomic classification.</title>
        <authorList>
            <person name="Goeker M."/>
        </authorList>
    </citation>
    <scope>NUCLEOTIDE SEQUENCE [LARGE SCALE GENOMIC DNA]</scope>
    <source>
        <strain evidence="8 9">DSM 46831</strain>
    </source>
</reference>
<evidence type="ECO:0000256" key="7">
    <source>
        <dbReference type="ARBA" id="ARBA00033711"/>
    </source>
</evidence>
<keyword evidence="5" id="KW-0378">Hydrolase</keyword>
<dbReference type="GO" id="GO:0000287">
    <property type="term" value="F:magnesium ion binding"/>
    <property type="evidence" value="ECO:0007669"/>
    <property type="project" value="InterPro"/>
</dbReference>
<sequence>MNIQTIPYVQAFKPSDYVGQTIIVIDTFRATSTIVAALSSGVKCVIPVKEIEDAKKLWKPGRILAGERFGAQIEEFSLGNSPVHFIQTSSCRGKELILTTTNGTRALSRVAQAKQVWIGSLLNARSIAQRLHVENTSNVLFYCAGTRGTMSFEDCVTVGAILEEWRQLDPQITQSHTSFDDLSLLCMSSFQFLHSQDQLHLLRESRAGKRNHSLGNEEDLDLSLKMNEFNVVPTYTNGVITASIS</sequence>
<evidence type="ECO:0000256" key="6">
    <source>
        <dbReference type="ARBA" id="ARBA00022842"/>
    </source>
</evidence>
<evidence type="ECO:0000256" key="5">
    <source>
        <dbReference type="ARBA" id="ARBA00022801"/>
    </source>
</evidence>
<comment type="caution">
    <text evidence="8">The sequence shown here is derived from an EMBL/GenBank/DDBJ whole genome shotgun (WGS) entry which is preliminary data.</text>
</comment>
<comment type="cofactor">
    <cofactor evidence="1">
        <name>Mg(2+)</name>
        <dbReference type="ChEBI" id="CHEBI:18420"/>
    </cofactor>
</comment>
<dbReference type="RefSeq" id="WP_131847198.1">
    <property type="nucleotide sequence ID" value="NZ_SLXV01000001.1"/>
</dbReference>
<dbReference type="EC" id="3.1.3.71" evidence="3"/>
<accession>A0A4R2S4B7</accession>
<evidence type="ECO:0000256" key="4">
    <source>
        <dbReference type="ARBA" id="ARBA00021948"/>
    </source>
</evidence>